<proteinExistence type="inferred from homology"/>
<dbReference type="InterPro" id="IPR013538">
    <property type="entry name" value="ASHA1/2-like_C"/>
</dbReference>
<dbReference type="EMBL" id="JAABOO010000001">
    <property type="protein sequence ID" value="NER12080.1"/>
    <property type="molecule type" value="Genomic_DNA"/>
</dbReference>
<dbReference type="Gene3D" id="3.30.530.20">
    <property type="match status" value="1"/>
</dbReference>
<reference evidence="3 4" key="1">
    <citation type="submission" date="2020-01" db="EMBL/GenBank/DDBJ databases">
        <title>Leptobacterium flavescens.</title>
        <authorList>
            <person name="Wang G."/>
        </authorList>
    </citation>
    <scope>NUCLEOTIDE SEQUENCE [LARGE SCALE GENOMIC DNA]</scope>
    <source>
        <strain evidence="3 4">KCTC 22160</strain>
    </source>
</reference>
<dbReference type="InterPro" id="IPR023393">
    <property type="entry name" value="START-like_dom_sf"/>
</dbReference>
<feature type="domain" description="Activator of Hsp90 ATPase homologue 1/2-like C-terminal" evidence="2">
    <location>
        <begin position="11"/>
        <end position="143"/>
    </location>
</feature>
<dbReference type="Proteomes" id="UP000468581">
    <property type="component" value="Unassembled WGS sequence"/>
</dbReference>
<gene>
    <name evidence="3" type="ORF">GWK08_01380</name>
</gene>
<comment type="similarity">
    <text evidence="1">Belongs to the AHA1 family.</text>
</comment>
<evidence type="ECO:0000313" key="3">
    <source>
        <dbReference type="EMBL" id="NER12080.1"/>
    </source>
</evidence>
<dbReference type="Pfam" id="PF08327">
    <property type="entry name" value="AHSA1"/>
    <property type="match status" value="1"/>
</dbReference>
<comment type="caution">
    <text evidence="3">The sequence shown here is derived from an EMBL/GenBank/DDBJ whole genome shotgun (WGS) entry which is preliminary data.</text>
</comment>
<dbReference type="CDD" id="cd07814">
    <property type="entry name" value="SRPBCC_CalC_Aha1-like"/>
    <property type="match status" value="1"/>
</dbReference>
<dbReference type="SUPFAM" id="SSF55961">
    <property type="entry name" value="Bet v1-like"/>
    <property type="match status" value="1"/>
</dbReference>
<dbReference type="AlphaFoldDB" id="A0A6P0UI06"/>
<evidence type="ECO:0000259" key="2">
    <source>
        <dbReference type="Pfam" id="PF08327"/>
    </source>
</evidence>
<accession>A0A6P0UI06</accession>
<sequence>MKKVEVNISIKTSPERVISAFTDLDMLKDWWVVERALVQKREGGIYTLAWNISETGFGYVSSGLIEKYDPQKELVIGNLVYMNPERPFLGPMTLSLRAVEKNGESDVYLCQSGYQEGEHWNWYYQAVKDAWPVVMESFKKYLEQ</sequence>
<name>A0A6P0UI06_9FLAO</name>
<evidence type="ECO:0000256" key="1">
    <source>
        <dbReference type="ARBA" id="ARBA00006817"/>
    </source>
</evidence>
<protein>
    <recommendedName>
        <fullName evidence="2">Activator of Hsp90 ATPase homologue 1/2-like C-terminal domain-containing protein</fullName>
    </recommendedName>
</protein>
<dbReference type="RefSeq" id="WP_163605118.1">
    <property type="nucleotide sequence ID" value="NZ_JAABOO010000001.1"/>
</dbReference>
<evidence type="ECO:0000313" key="4">
    <source>
        <dbReference type="Proteomes" id="UP000468581"/>
    </source>
</evidence>
<organism evidence="3 4">
    <name type="scientific">Leptobacterium flavescens</name>
    <dbReference type="NCBI Taxonomy" id="472055"/>
    <lineage>
        <taxon>Bacteria</taxon>
        <taxon>Pseudomonadati</taxon>
        <taxon>Bacteroidota</taxon>
        <taxon>Flavobacteriia</taxon>
        <taxon>Flavobacteriales</taxon>
        <taxon>Flavobacteriaceae</taxon>
        <taxon>Leptobacterium</taxon>
    </lineage>
</organism>
<keyword evidence="4" id="KW-1185">Reference proteome</keyword>